<keyword evidence="1" id="KW-0472">Membrane</keyword>
<dbReference type="Pfam" id="PF07786">
    <property type="entry name" value="HGSNAT_cat"/>
    <property type="match status" value="1"/>
</dbReference>
<dbReference type="InterPro" id="IPR012429">
    <property type="entry name" value="HGSNAT_cat"/>
</dbReference>
<comment type="caution">
    <text evidence="3">The sequence shown here is derived from an EMBL/GenBank/DDBJ whole genome shotgun (WGS) entry which is preliminary data.</text>
</comment>
<keyword evidence="1" id="KW-1133">Transmembrane helix</keyword>
<feature type="transmembrane region" description="Helical" evidence="1">
    <location>
        <begin position="77"/>
        <end position="98"/>
    </location>
</feature>
<protein>
    <recommendedName>
        <fullName evidence="2">Heparan-alpha-glucosaminide N-acetyltransferase catalytic domain-containing protein</fullName>
    </recommendedName>
</protein>
<feature type="transmembrane region" description="Helical" evidence="1">
    <location>
        <begin position="132"/>
        <end position="153"/>
    </location>
</feature>
<evidence type="ECO:0000259" key="2">
    <source>
        <dbReference type="Pfam" id="PF07786"/>
    </source>
</evidence>
<proteinExistence type="predicted"/>
<evidence type="ECO:0000313" key="3">
    <source>
        <dbReference type="EMBL" id="MDV0441464.1"/>
    </source>
</evidence>
<feature type="transmembrane region" description="Helical" evidence="1">
    <location>
        <begin position="173"/>
        <end position="191"/>
    </location>
</feature>
<name>A0AAE4MC23_9EURY</name>
<feature type="transmembrane region" description="Helical" evidence="1">
    <location>
        <begin position="41"/>
        <end position="65"/>
    </location>
</feature>
<feature type="transmembrane region" description="Helical" evidence="1">
    <location>
        <begin position="221"/>
        <end position="241"/>
    </location>
</feature>
<evidence type="ECO:0000256" key="1">
    <source>
        <dbReference type="SAM" id="Phobius"/>
    </source>
</evidence>
<feature type="transmembrane region" description="Helical" evidence="1">
    <location>
        <begin position="104"/>
        <end position="125"/>
    </location>
</feature>
<accession>A0AAE4MC23</accession>
<feature type="domain" description="Heparan-alpha-glucosaminide N-acetyltransferase catalytic" evidence="2">
    <location>
        <begin position="3"/>
        <end position="229"/>
    </location>
</feature>
<sequence length="243" mass="26426">MARYWELDAARGIAILLMIAYHVLFQLSFFAPKILPWFNPYVMTGAPIAFLFVTIAGASLILFTAKETNIPKAAKKMFVRGLYILCFAVVITIASWILFPAEPVVFGILHLIGCATILAIPFVVLKISPVITAAFGIVIIAISPLLSLVRGPAILIPFGITPVGFASLDYEPLIPWFGVMLVGVALGMVFYKGGVRQYFLQKLGEMPRAASPLAFLGRHSLIIYLIHNPIIFGVLVLAGIAPL</sequence>
<keyword evidence="1" id="KW-0812">Transmembrane</keyword>
<reference evidence="3" key="1">
    <citation type="submission" date="2023-06" db="EMBL/GenBank/DDBJ databases">
        <title>Genome sequence of Methancorpusculaceae sp. Ag1.</title>
        <authorList>
            <person name="Protasov E."/>
            <person name="Platt K."/>
            <person name="Poehlein A."/>
            <person name="Daniel R."/>
            <person name="Brune A."/>
        </authorList>
    </citation>
    <scope>NUCLEOTIDE SEQUENCE</scope>
    <source>
        <strain evidence="3">Ag1</strain>
    </source>
</reference>
<gene>
    <name evidence="3" type="ORF">McpAg1_06550</name>
</gene>
<dbReference type="AlphaFoldDB" id="A0AAE4MC23"/>
<dbReference type="Proteomes" id="UP001273136">
    <property type="component" value="Unassembled WGS sequence"/>
</dbReference>
<feature type="transmembrane region" description="Helical" evidence="1">
    <location>
        <begin position="12"/>
        <end position="35"/>
    </location>
</feature>
<dbReference type="EMBL" id="JAWDKA010000003">
    <property type="protein sequence ID" value="MDV0441464.1"/>
    <property type="molecule type" value="Genomic_DNA"/>
</dbReference>
<dbReference type="RefSeq" id="WP_338093865.1">
    <property type="nucleotide sequence ID" value="NZ_JAWDKA010000003.1"/>
</dbReference>
<organism evidence="3 4">
    <name type="scientific">Methanorbis furvi</name>
    <dbReference type="NCBI Taxonomy" id="3028299"/>
    <lineage>
        <taxon>Archaea</taxon>
        <taxon>Methanobacteriati</taxon>
        <taxon>Methanobacteriota</taxon>
        <taxon>Stenosarchaea group</taxon>
        <taxon>Methanomicrobia</taxon>
        <taxon>Methanomicrobiales</taxon>
        <taxon>Methanocorpusculaceae</taxon>
        <taxon>Methanorbis</taxon>
    </lineage>
</organism>
<evidence type="ECO:0000313" key="4">
    <source>
        <dbReference type="Proteomes" id="UP001273136"/>
    </source>
</evidence>
<keyword evidence="4" id="KW-1185">Reference proteome</keyword>